<evidence type="ECO:0000313" key="3">
    <source>
        <dbReference type="Proteomes" id="UP000546464"/>
    </source>
</evidence>
<protein>
    <submittedName>
        <fullName evidence="2">Succinate dehydrogenase cytochrome b subunit</fullName>
    </submittedName>
</protein>
<keyword evidence="1" id="KW-0812">Transmembrane</keyword>
<dbReference type="Proteomes" id="UP000546464">
    <property type="component" value="Unassembled WGS sequence"/>
</dbReference>
<keyword evidence="1" id="KW-1133">Transmembrane helix</keyword>
<organism evidence="2 3">
    <name type="scientific">Ruficoccus amylovorans</name>
    <dbReference type="NCBI Taxonomy" id="1804625"/>
    <lineage>
        <taxon>Bacteria</taxon>
        <taxon>Pseudomonadati</taxon>
        <taxon>Verrucomicrobiota</taxon>
        <taxon>Opitutia</taxon>
        <taxon>Puniceicoccales</taxon>
        <taxon>Cerasicoccaceae</taxon>
        <taxon>Ruficoccus</taxon>
    </lineage>
</organism>
<dbReference type="InterPro" id="IPR011138">
    <property type="entry name" value="Cytochrome_b-558"/>
</dbReference>
<name>A0A842HDE7_9BACT</name>
<dbReference type="EMBL" id="JACHVB010000020">
    <property type="protein sequence ID" value="MBC2594240.1"/>
    <property type="molecule type" value="Genomic_DNA"/>
</dbReference>
<keyword evidence="3" id="KW-1185">Reference proteome</keyword>
<feature type="transmembrane region" description="Helical" evidence="1">
    <location>
        <begin position="167"/>
        <end position="188"/>
    </location>
</feature>
<feature type="transmembrane region" description="Helical" evidence="1">
    <location>
        <begin position="209"/>
        <end position="234"/>
    </location>
</feature>
<dbReference type="Gene3D" id="1.20.1300.10">
    <property type="entry name" value="Fumarate reductase/succinate dehydrogenase, transmembrane subunit"/>
    <property type="match status" value="1"/>
</dbReference>
<accession>A0A842HDE7</accession>
<reference evidence="2 3" key="1">
    <citation type="submission" date="2020-07" db="EMBL/GenBank/DDBJ databases">
        <authorList>
            <person name="Feng X."/>
        </authorList>
    </citation>
    <scope>NUCLEOTIDE SEQUENCE [LARGE SCALE GENOMIC DNA]</scope>
    <source>
        <strain evidence="2 3">JCM31066</strain>
    </source>
</reference>
<dbReference type="SUPFAM" id="SSF81343">
    <property type="entry name" value="Fumarate reductase respiratory complex transmembrane subunits"/>
    <property type="match status" value="1"/>
</dbReference>
<dbReference type="InterPro" id="IPR034804">
    <property type="entry name" value="SQR/QFR_C/D"/>
</dbReference>
<dbReference type="RefSeq" id="WP_185675222.1">
    <property type="nucleotide sequence ID" value="NZ_JACHVB010000020.1"/>
</dbReference>
<gene>
    <name evidence="2" type="ORF">H5P28_08190</name>
</gene>
<feature type="transmembrane region" description="Helical" evidence="1">
    <location>
        <begin position="61"/>
        <end position="85"/>
    </location>
</feature>
<evidence type="ECO:0000313" key="2">
    <source>
        <dbReference type="EMBL" id="MBC2594240.1"/>
    </source>
</evidence>
<keyword evidence="1" id="KW-0472">Membrane</keyword>
<dbReference type="AlphaFoldDB" id="A0A842HDE7"/>
<feature type="transmembrane region" description="Helical" evidence="1">
    <location>
        <begin position="106"/>
        <end position="127"/>
    </location>
</feature>
<feature type="transmembrane region" description="Helical" evidence="1">
    <location>
        <begin position="16"/>
        <end position="41"/>
    </location>
</feature>
<sequence>MSAAKKVILPSLVKKYLMAGSGIILVLFVLGHMLGNLQFFGPPEMINAYAYHLHHLPGAPVTLWLIRLFLLACVVVHIAMAVLLVKENREARPQNYAKQGFRETDYAARTMPMSGLIILAFIIFHILQYTARVVPEHYNETIGQAPIEVSHVHLEYFDVYAMMAKGFSSPVVSIFYIIAVGLLCMHLTHGVTSMFQSLGFRNEVWRGRLKCLASAYGLFIFIGFASIPASVLFFGHGKAYLAEKEAEWAKAPVEVSVNDAQAANTQFVTLNEGR</sequence>
<dbReference type="GO" id="GO:0016020">
    <property type="term" value="C:membrane"/>
    <property type="evidence" value="ECO:0007669"/>
    <property type="project" value="InterPro"/>
</dbReference>
<dbReference type="CDD" id="cd03498">
    <property type="entry name" value="SQR_TypeB_2_TM"/>
    <property type="match status" value="1"/>
</dbReference>
<dbReference type="NCBIfam" id="TIGR02046">
    <property type="entry name" value="sdhC_b558_fam"/>
    <property type="match status" value="1"/>
</dbReference>
<evidence type="ECO:0000256" key="1">
    <source>
        <dbReference type="SAM" id="Phobius"/>
    </source>
</evidence>
<proteinExistence type="predicted"/>
<comment type="caution">
    <text evidence="2">The sequence shown here is derived from an EMBL/GenBank/DDBJ whole genome shotgun (WGS) entry which is preliminary data.</text>
</comment>